<dbReference type="Gene3D" id="3.40.50.720">
    <property type="entry name" value="NAD(P)-binding Rossmann-like Domain"/>
    <property type="match status" value="1"/>
</dbReference>
<dbReference type="Proteomes" id="UP000783686">
    <property type="component" value="Unassembled WGS sequence"/>
</dbReference>
<protein>
    <submittedName>
        <fullName evidence="1">Uncharacterized protein</fullName>
    </submittedName>
</protein>
<reference evidence="1" key="1">
    <citation type="submission" date="2020-09" db="EMBL/GenBank/DDBJ databases">
        <authorList>
            <person name="Kikuchi T."/>
        </authorList>
    </citation>
    <scope>NUCLEOTIDE SEQUENCE</scope>
    <source>
        <strain evidence="1">SH1</strain>
    </source>
</reference>
<dbReference type="OrthoDB" id="1933717at2759"/>
<accession>A0A811L9Q6</accession>
<name>A0A811L9Q6_9BILA</name>
<dbReference type="SUPFAM" id="SSF51735">
    <property type="entry name" value="NAD(P)-binding Rossmann-fold domains"/>
    <property type="match status" value="1"/>
</dbReference>
<gene>
    <name evidence="1" type="ORF">BOKJ2_LOCUS10663</name>
</gene>
<dbReference type="AlphaFoldDB" id="A0A811L9Q6"/>
<dbReference type="EMBL" id="CAJFDH010000005">
    <property type="protein sequence ID" value="CAD5223893.1"/>
    <property type="molecule type" value="Genomic_DNA"/>
</dbReference>
<dbReference type="InterPro" id="IPR002347">
    <property type="entry name" value="SDR_fam"/>
</dbReference>
<evidence type="ECO:0000313" key="2">
    <source>
        <dbReference type="Proteomes" id="UP000614601"/>
    </source>
</evidence>
<organism evidence="1 2">
    <name type="scientific">Bursaphelenchus okinawaensis</name>
    <dbReference type="NCBI Taxonomy" id="465554"/>
    <lineage>
        <taxon>Eukaryota</taxon>
        <taxon>Metazoa</taxon>
        <taxon>Ecdysozoa</taxon>
        <taxon>Nematoda</taxon>
        <taxon>Chromadorea</taxon>
        <taxon>Rhabditida</taxon>
        <taxon>Tylenchina</taxon>
        <taxon>Tylenchomorpha</taxon>
        <taxon>Aphelenchoidea</taxon>
        <taxon>Aphelenchoididae</taxon>
        <taxon>Bursaphelenchus</taxon>
    </lineage>
</organism>
<evidence type="ECO:0000313" key="1">
    <source>
        <dbReference type="EMBL" id="CAD5223893.1"/>
    </source>
</evidence>
<dbReference type="PRINTS" id="PR00081">
    <property type="entry name" value="GDHRDH"/>
</dbReference>
<proteinExistence type="predicted"/>
<dbReference type="InterPro" id="IPR036291">
    <property type="entry name" value="NAD(P)-bd_dom_sf"/>
</dbReference>
<dbReference type="Pfam" id="PF00106">
    <property type="entry name" value="adh_short"/>
    <property type="match status" value="1"/>
</dbReference>
<sequence>MSLKGKVALVTGSSRGIGKGIAVALGEAGATVYVTGRKPENAEKVATATTLQQVADEITQKGGKGIAVYCDHGNAQDVQKLFERIDKEQDGQLDILVNNAYNAVPFLMRNVGKKFYELKEPADVVWDIVNDVGLKNHYVCSVNAAKMMVKKKTGLIVTIGSLGGMKYLFNVPYGVGKDAVDRLAADIGYELQGTGVTSVSVWPGEVKTEYITETVIKGKRDDMAKSFAAGEDLGYSGRGIVHLANDPKLNEYNGKVILSTELAEKYGVRDLDGKIPQPIHLEERRDFAKTINAIRTGDFKH</sequence>
<dbReference type="EMBL" id="CAJFCW020000005">
    <property type="protein sequence ID" value="CAG9119081.1"/>
    <property type="molecule type" value="Genomic_DNA"/>
</dbReference>
<dbReference type="PANTHER" id="PTHR44147">
    <property type="entry name" value="DEHYDROGENASE/REDUCTASE SDR FAMILY MEMBER 1"/>
    <property type="match status" value="1"/>
</dbReference>
<comment type="caution">
    <text evidence="1">The sequence shown here is derived from an EMBL/GenBank/DDBJ whole genome shotgun (WGS) entry which is preliminary data.</text>
</comment>
<dbReference type="Proteomes" id="UP000614601">
    <property type="component" value="Unassembled WGS sequence"/>
</dbReference>
<dbReference type="PANTHER" id="PTHR44147:SF2">
    <property type="entry name" value="DEHYDROGENASE_REDUCTASE SDR FAMILY MEMBER 1"/>
    <property type="match status" value="1"/>
</dbReference>
<keyword evidence="2" id="KW-1185">Reference proteome</keyword>